<feature type="domain" description="MATH" evidence="1">
    <location>
        <begin position="25"/>
        <end position="172"/>
    </location>
</feature>
<evidence type="ECO:0000259" key="1">
    <source>
        <dbReference type="PROSITE" id="PS50144"/>
    </source>
</evidence>
<dbReference type="PROSITE" id="PS50144">
    <property type="entry name" value="MATH"/>
    <property type="match status" value="2"/>
</dbReference>
<feature type="domain" description="MATH" evidence="1">
    <location>
        <begin position="262"/>
        <end position="387"/>
    </location>
</feature>
<sequence>MGKSGVEVTSPDMWGLPPTMFHKEWKSFLIHFHNFAELPTAKGRSLESPEFTFNGENWSLSLYPGGDDFDYSNDVAALFSEGCCFAGDVSSSGYVSLYLNHRSENTTTATFEVKIINKFGDTLETRRSSKYRLFDSSNSNSGWTDIVKLSDVLDKTKEILDSNGTLTVVVSIMPTPLSLSEVESTPKLASTTLDDGLPNEPSWMKQPVVVGTLSNEDVEADRADASCQTEGIECQFTHSVDPPDVYDAEESLLPNLDPGPALAVVTVEMMMRSAMREELPTAKGHRLESPEFTCNGQTWVLRLYPGGNNSATDTGHVSLYLNHRSRGSTTATFEVKIINKYGDTLETRRSSNDRIFDSTSSNSGGLTSSSYLKSWTDRKTSLIVLVH</sequence>
<dbReference type="CDD" id="cd00121">
    <property type="entry name" value="MATH"/>
    <property type="match status" value="2"/>
</dbReference>
<proteinExistence type="predicted"/>
<dbReference type="Proteomes" id="UP001224775">
    <property type="component" value="Unassembled WGS sequence"/>
</dbReference>
<dbReference type="InterPro" id="IPR002083">
    <property type="entry name" value="MATH/TRAF_dom"/>
</dbReference>
<accession>A0AAD8YL86</accession>
<dbReference type="PANTHER" id="PTHR46162:SF2">
    <property type="entry name" value="ANKYRIN REPEAT-CONTAINING PROTEIN-RELATED"/>
    <property type="match status" value="1"/>
</dbReference>
<organism evidence="2 3">
    <name type="scientific">Skeletonema marinoi</name>
    <dbReference type="NCBI Taxonomy" id="267567"/>
    <lineage>
        <taxon>Eukaryota</taxon>
        <taxon>Sar</taxon>
        <taxon>Stramenopiles</taxon>
        <taxon>Ochrophyta</taxon>
        <taxon>Bacillariophyta</taxon>
        <taxon>Coscinodiscophyceae</taxon>
        <taxon>Thalassiosirophycidae</taxon>
        <taxon>Thalassiosirales</taxon>
        <taxon>Skeletonemataceae</taxon>
        <taxon>Skeletonema</taxon>
        <taxon>Skeletonema marinoi-dohrnii complex</taxon>
    </lineage>
</organism>
<dbReference type="InterPro" id="IPR008974">
    <property type="entry name" value="TRAF-like"/>
</dbReference>
<dbReference type="SUPFAM" id="SSF49599">
    <property type="entry name" value="TRAF domain-like"/>
    <property type="match status" value="2"/>
</dbReference>
<dbReference type="AlphaFoldDB" id="A0AAD8YL86"/>
<dbReference type="EMBL" id="JATAAI010000001">
    <property type="protein sequence ID" value="KAK1748433.1"/>
    <property type="molecule type" value="Genomic_DNA"/>
</dbReference>
<dbReference type="PANTHER" id="PTHR46162">
    <property type="entry name" value="TRAF-LIKE FAMILY PROTEIN"/>
    <property type="match status" value="1"/>
</dbReference>
<evidence type="ECO:0000313" key="2">
    <source>
        <dbReference type="EMBL" id="KAK1748433.1"/>
    </source>
</evidence>
<comment type="caution">
    <text evidence="2">The sequence shown here is derived from an EMBL/GenBank/DDBJ whole genome shotgun (WGS) entry which is preliminary data.</text>
</comment>
<name>A0AAD8YL86_9STRA</name>
<protein>
    <recommendedName>
        <fullName evidence="1">MATH domain-containing protein</fullName>
    </recommendedName>
</protein>
<gene>
    <name evidence="2" type="ORF">QTG54_000372</name>
</gene>
<dbReference type="Gene3D" id="2.60.210.10">
    <property type="entry name" value="Apoptosis, Tumor Necrosis Factor Receptor Associated Protein 2, Chain A"/>
    <property type="match status" value="2"/>
</dbReference>
<dbReference type="Pfam" id="PF22486">
    <property type="entry name" value="MATH_2"/>
    <property type="match status" value="1"/>
</dbReference>
<keyword evidence="3" id="KW-1185">Reference proteome</keyword>
<reference evidence="2" key="1">
    <citation type="submission" date="2023-06" db="EMBL/GenBank/DDBJ databases">
        <title>Survivors Of The Sea: Transcriptome response of Skeletonema marinoi to long-term dormancy.</title>
        <authorList>
            <person name="Pinder M.I.M."/>
            <person name="Kourtchenko O."/>
            <person name="Robertson E.K."/>
            <person name="Larsson T."/>
            <person name="Maumus F."/>
            <person name="Osuna-Cruz C.M."/>
            <person name="Vancaester E."/>
            <person name="Stenow R."/>
            <person name="Vandepoele K."/>
            <person name="Ploug H."/>
            <person name="Bruchert V."/>
            <person name="Godhe A."/>
            <person name="Topel M."/>
        </authorList>
    </citation>
    <scope>NUCLEOTIDE SEQUENCE</scope>
    <source>
        <strain evidence="2">R05AC</strain>
    </source>
</reference>
<evidence type="ECO:0000313" key="3">
    <source>
        <dbReference type="Proteomes" id="UP001224775"/>
    </source>
</evidence>